<dbReference type="PROSITE" id="PS51151">
    <property type="entry name" value="NAC_AB"/>
    <property type="match status" value="1"/>
</dbReference>
<dbReference type="PIRSF" id="PIRSF015901">
    <property type="entry name" value="NAC_alpha"/>
    <property type="match status" value="1"/>
</dbReference>
<dbReference type="AlphaFoldDB" id="A0A024FV82"/>
<dbReference type="InterPro" id="IPR002715">
    <property type="entry name" value="Nas_poly-pep-assoc_cplx_dom"/>
</dbReference>
<dbReference type="InterPro" id="IPR044034">
    <property type="entry name" value="NAC-like_UBA"/>
</dbReference>
<reference evidence="3 4" key="1">
    <citation type="submission" date="2012-05" db="EMBL/GenBank/DDBJ databases">
        <title>Recombination and specialization in a pathogen metapopulation.</title>
        <authorList>
            <person name="Gardiner A."/>
            <person name="Kemen E."/>
            <person name="Schultz-Larsen T."/>
            <person name="MacLean D."/>
            <person name="Van Oosterhout C."/>
            <person name="Jones J.D.G."/>
        </authorList>
    </citation>
    <scope>NUCLEOTIDE SEQUENCE [LARGE SCALE GENOMIC DNA]</scope>
    <source>
        <strain evidence="3 4">Ac Nc2</strain>
    </source>
</reference>
<dbReference type="CDD" id="cd22054">
    <property type="entry name" value="NAC_NACA"/>
    <property type="match status" value="1"/>
</dbReference>
<dbReference type="Proteomes" id="UP000053237">
    <property type="component" value="Unassembled WGS sequence"/>
</dbReference>
<dbReference type="SMART" id="SM01407">
    <property type="entry name" value="NAC"/>
    <property type="match status" value="1"/>
</dbReference>
<feature type="region of interest" description="Disordered" evidence="1">
    <location>
        <begin position="1"/>
        <end position="48"/>
    </location>
</feature>
<evidence type="ECO:0000256" key="1">
    <source>
        <dbReference type="SAM" id="MobiDB-lite"/>
    </source>
</evidence>
<comment type="caution">
    <text evidence="3">The sequence shown here is derived from an EMBL/GenBank/DDBJ whole genome shotgun (WGS) entry which is preliminary data.</text>
</comment>
<protein>
    <recommendedName>
        <fullName evidence="2">NAC-A/B domain-containing protein</fullName>
    </recommendedName>
</protein>
<name>A0A024FV82_9STRA</name>
<gene>
    <name evidence="3" type="ORF">BN9_123100</name>
</gene>
<proteinExistence type="predicted"/>
<organism evidence="3 4">
    <name type="scientific">Albugo candida</name>
    <dbReference type="NCBI Taxonomy" id="65357"/>
    <lineage>
        <taxon>Eukaryota</taxon>
        <taxon>Sar</taxon>
        <taxon>Stramenopiles</taxon>
        <taxon>Oomycota</taxon>
        <taxon>Peronosporomycetes</taxon>
        <taxon>Albuginales</taxon>
        <taxon>Albuginaceae</taxon>
        <taxon>Albugo</taxon>
    </lineage>
</organism>
<sequence>MSIDVQAHQHEGSSDRDSDDEIPPLEEAQDGIGAEKGKHNRSEKKCRKAMQKLGLKPVSGIVRATIKKNKSILFVISKPDVFKSASSETYVIFGEAKIEDLNAQTQSTTPQQPKTPETIKEKVIQVNETVEEDENVDDSGIEEKDLQLVMSQACVSKARAVKALRDNNNDIVNAIMDLTM</sequence>
<feature type="compositionally biased region" description="Basic and acidic residues" evidence="1">
    <location>
        <begin position="7"/>
        <end position="16"/>
    </location>
</feature>
<accession>A0A024FV82</accession>
<feature type="compositionally biased region" description="Basic residues" evidence="1">
    <location>
        <begin position="38"/>
        <end position="48"/>
    </location>
</feature>
<dbReference type="FunCoup" id="A0A024FV82">
    <property type="interactions" value="206"/>
</dbReference>
<dbReference type="CDD" id="cd14415">
    <property type="entry name" value="UBA_NACA_NACP1"/>
    <property type="match status" value="1"/>
</dbReference>
<dbReference type="STRING" id="65357.A0A024FV82"/>
<evidence type="ECO:0000313" key="4">
    <source>
        <dbReference type="Proteomes" id="UP000053237"/>
    </source>
</evidence>
<dbReference type="EMBL" id="CAIX01000532">
    <property type="protein sequence ID" value="CCI11063.1"/>
    <property type="molecule type" value="Genomic_DNA"/>
</dbReference>
<dbReference type="FunFam" id="2.20.70.30:FF:000002">
    <property type="entry name" value="Nascent polypeptide-associated complex (NAC), alpha subunit"/>
    <property type="match status" value="1"/>
</dbReference>
<dbReference type="OrthoDB" id="3169036at2759"/>
<evidence type="ECO:0000313" key="3">
    <source>
        <dbReference type="EMBL" id="CCI11063.1"/>
    </source>
</evidence>
<dbReference type="Pfam" id="PF19026">
    <property type="entry name" value="UBA_HYPK"/>
    <property type="match status" value="1"/>
</dbReference>
<dbReference type="InterPro" id="IPR016641">
    <property type="entry name" value="EGD2/NACA0like"/>
</dbReference>
<dbReference type="InParanoid" id="A0A024FV82"/>
<dbReference type="GO" id="GO:0005854">
    <property type="term" value="C:nascent polypeptide-associated complex"/>
    <property type="evidence" value="ECO:0007669"/>
    <property type="project" value="InterPro"/>
</dbReference>
<dbReference type="InterPro" id="IPR038187">
    <property type="entry name" value="NAC_A/B_dom_sf"/>
</dbReference>
<feature type="compositionally biased region" description="Acidic residues" evidence="1">
    <location>
        <begin position="17"/>
        <end position="29"/>
    </location>
</feature>
<feature type="domain" description="NAC-A/B" evidence="2">
    <location>
        <begin position="40"/>
        <end position="105"/>
    </location>
</feature>
<dbReference type="PANTHER" id="PTHR21713">
    <property type="entry name" value="NASCENT POLYPEPTIDE ASSOCIATED COMPLEX ALPHA SUBUNIT-RELATED"/>
    <property type="match status" value="1"/>
</dbReference>
<dbReference type="Gene3D" id="2.20.70.30">
    <property type="entry name" value="Nascent polypeptide-associated complex domain"/>
    <property type="match status" value="1"/>
</dbReference>
<evidence type="ECO:0000259" key="2">
    <source>
        <dbReference type="PROSITE" id="PS51151"/>
    </source>
</evidence>
<keyword evidence="4" id="KW-1185">Reference proteome</keyword>
<dbReference type="Pfam" id="PF01849">
    <property type="entry name" value="NAC"/>
    <property type="match status" value="1"/>
</dbReference>
<dbReference type="Gene3D" id="1.10.8.10">
    <property type="entry name" value="DNA helicase RuvA subunit, C-terminal domain"/>
    <property type="match status" value="1"/>
</dbReference>